<comment type="caution">
    <text evidence="1">The sequence shown here is derived from an EMBL/GenBank/DDBJ whole genome shotgun (WGS) entry which is preliminary data.</text>
</comment>
<evidence type="ECO:0000313" key="2">
    <source>
        <dbReference type="Proteomes" id="UP000887013"/>
    </source>
</evidence>
<dbReference type="Proteomes" id="UP000887013">
    <property type="component" value="Unassembled WGS sequence"/>
</dbReference>
<reference evidence="1" key="1">
    <citation type="submission" date="2020-08" db="EMBL/GenBank/DDBJ databases">
        <title>Multicomponent nature underlies the extraordinary mechanical properties of spider dragline silk.</title>
        <authorList>
            <person name="Kono N."/>
            <person name="Nakamura H."/>
            <person name="Mori M."/>
            <person name="Yoshida Y."/>
            <person name="Ohtoshi R."/>
            <person name="Malay A.D."/>
            <person name="Moran D.A.P."/>
            <person name="Tomita M."/>
            <person name="Numata K."/>
            <person name="Arakawa K."/>
        </authorList>
    </citation>
    <scope>NUCLEOTIDE SEQUENCE</scope>
</reference>
<dbReference type="EMBL" id="BMAW01051261">
    <property type="protein sequence ID" value="GFS79428.1"/>
    <property type="molecule type" value="Genomic_DNA"/>
</dbReference>
<gene>
    <name evidence="1" type="ORF">NPIL_211161</name>
</gene>
<accession>A0A8X6T7H8</accession>
<proteinExistence type="predicted"/>
<keyword evidence="2" id="KW-1185">Reference proteome</keyword>
<name>A0A8X6T7H8_NEPPI</name>
<protein>
    <submittedName>
        <fullName evidence="1">Uncharacterized protein</fullName>
    </submittedName>
</protein>
<evidence type="ECO:0000313" key="1">
    <source>
        <dbReference type="EMBL" id="GFS79428.1"/>
    </source>
</evidence>
<sequence>DKPFRHSNQSRRFTTECCGQTGIPTLLTVKTLSPFRWALNFAVKLINQKGLPLISLVVPLAWLGALPYRPASQMELEC</sequence>
<organism evidence="1 2">
    <name type="scientific">Nephila pilipes</name>
    <name type="common">Giant wood spider</name>
    <name type="synonym">Nephila maculata</name>
    <dbReference type="NCBI Taxonomy" id="299642"/>
    <lineage>
        <taxon>Eukaryota</taxon>
        <taxon>Metazoa</taxon>
        <taxon>Ecdysozoa</taxon>
        <taxon>Arthropoda</taxon>
        <taxon>Chelicerata</taxon>
        <taxon>Arachnida</taxon>
        <taxon>Araneae</taxon>
        <taxon>Araneomorphae</taxon>
        <taxon>Entelegynae</taxon>
        <taxon>Araneoidea</taxon>
        <taxon>Nephilidae</taxon>
        <taxon>Nephila</taxon>
    </lineage>
</organism>
<dbReference type="AlphaFoldDB" id="A0A8X6T7H8"/>
<feature type="non-terminal residue" evidence="1">
    <location>
        <position position="1"/>
    </location>
</feature>